<evidence type="ECO:0000313" key="2">
    <source>
        <dbReference type="Proteomes" id="UP000001520"/>
    </source>
</evidence>
<gene>
    <name evidence="1" type="ordered locus">DEFDS_P065</name>
</gene>
<dbReference type="AlphaFoldDB" id="D3PEP7"/>
<keyword evidence="2" id="KW-1185">Reference proteome</keyword>
<organism evidence="1 2">
    <name type="scientific">Deferribacter desulfuricans (strain DSM 14783 / JCM 11476 / NBRC 101012 / SSM1)</name>
    <dbReference type="NCBI Taxonomy" id="639282"/>
    <lineage>
        <taxon>Bacteria</taxon>
        <taxon>Pseudomonadati</taxon>
        <taxon>Deferribacterota</taxon>
        <taxon>Deferribacteres</taxon>
        <taxon>Deferribacterales</taxon>
        <taxon>Deferribacteraceae</taxon>
        <taxon>Deferribacter</taxon>
    </lineage>
</organism>
<dbReference type="HOGENOM" id="CLU_2648455_0_0_0"/>
<protein>
    <submittedName>
        <fullName evidence="1">Uncharacterized protein</fullName>
    </submittedName>
</protein>
<evidence type="ECO:0000313" key="1">
    <source>
        <dbReference type="EMBL" id="BAI81689.1"/>
    </source>
</evidence>
<name>D3PEP7_DEFDS</name>
<reference evidence="1 2" key="1">
    <citation type="journal article" date="2010" name="DNA Res.">
        <title>Bacterial lifestyle in a deep-sea hydrothermal vent chimney revealed by the genome sequence of the thermophilic bacterium Deferribacter desulfuricans SSM1.</title>
        <authorList>
            <person name="Takaki Y."/>
            <person name="Shimamura S."/>
            <person name="Nakagawa S."/>
            <person name="Fukuhara Y."/>
            <person name="Horikawa H."/>
            <person name="Ankai A."/>
            <person name="Harada T."/>
            <person name="Hosoyama A."/>
            <person name="Oguchi A."/>
            <person name="Fukui S."/>
            <person name="Fujita N."/>
            <person name="Takami H."/>
            <person name="Takai K."/>
        </authorList>
    </citation>
    <scope>NUCLEOTIDE SEQUENCE [LARGE SCALE GENOMIC DNA]</scope>
    <source>
        <strain evidence="2">DSM 14783 / JCM 11476 / NBRC 101012 / SSM1</strain>
        <plasmid evidence="2">Plasmid megaplasmid pDF308</plasmid>
    </source>
</reference>
<dbReference type="RefSeq" id="WP_013008926.1">
    <property type="nucleotide sequence ID" value="NC_013940.1"/>
</dbReference>
<dbReference type="KEGG" id="ddf:DEFDS_P065"/>
<geneLocation type="plasmid" evidence="1 2">
    <name>megaplasmid pDF308</name>
</geneLocation>
<proteinExistence type="predicted"/>
<sequence>MSELKNNITNKNNTTEFVNKRIDLTKKSLKQIKIIASILDDNVDNKFDKNTISYIINKAVNHYFNSEEIQNQLKEL</sequence>
<accession>D3PEP7</accession>
<keyword evidence="1" id="KW-0614">Plasmid</keyword>
<dbReference type="EMBL" id="AP011530">
    <property type="protein sequence ID" value="BAI81689.1"/>
    <property type="molecule type" value="Genomic_DNA"/>
</dbReference>
<dbReference type="Proteomes" id="UP000001520">
    <property type="component" value="Plasmid megaplasmid pDF308"/>
</dbReference>
<dbReference type="OrthoDB" id="9969363at2"/>